<dbReference type="InterPro" id="IPR017871">
    <property type="entry name" value="ABC_transporter-like_CS"/>
</dbReference>
<proteinExistence type="inferred from homology"/>
<dbReference type="RefSeq" id="WP_146798765.1">
    <property type="nucleotide sequence ID" value="NZ_VOLP01000007.1"/>
</dbReference>
<dbReference type="Pfam" id="PF00005">
    <property type="entry name" value="ABC_tran"/>
    <property type="match status" value="1"/>
</dbReference>
<dbReference type="SMART" id="SM00382">
    <property type="entry name" value="AAA"/>
    <property type="match status" value="1"/>
</dbReference>
<evidence type="ECO:0000256" key="4">
    <source>
        <dbReference type="ARBA" id="ARBA00038388"/>
    </source>
</evidence>
<dbReference type="PROSITE" id="PS50893">
    <property type="entry name" value="ABC_TRANSPORTER_2"/>
    <property type="match status" value="1"/>
</dbReference>
<dbReference type="FunFam" id="3.40.50.300:FF:000032">
    <property type="entry name" value="Export ABC transporter ATP-binding protein"/>
    <property type="match status" value="1"/>
</dbReference>
<keyword evidence="2" id="KW-0547">Nucleotide-binding</keyword>
<dbReference type="InterPro" id="IPR003439">
    <property type="entry name" value="ABC_transporter-like_ATP-bd"/>
</dbReference>
<dbReference type="GO" id="GO:0022857">
    <property type="term" value="F:transmembrane transporter activity"/>
    <property type="evidence" value="ECO:0007669"/>
    <property type="project" value="UniProtKB-ARBA"/>
</dbReference>
<dbReference type="SUPFAM" id="SSF52540">
    <property type="entry name" value="P-loop containing nucleoside triphosphate hydrolases"/>
    <property type="match status" value="1"/>
</dbReference>
<dbReference type="GO" id="GO:0016887">
    <property type="term" value="F:ATP hydrolysis activity"/>
    <property type="evidence" value="ECO:0007669"/>
    <property type="project" value="InterPro"/>
</dbReference>
<gene>
    <name evidence="6" type="ORF">ESZ26_05550</name>
    <name evidence="7" type="ORF">ESZ27_10465</name>
</gene>
<keyword evidence="3 7" id="KW-0067">ATP-binding</keyword>
<dbReference type="InterPro" id="IPR017911">
    <property type="entry name" value="MacB-like_ATP-bd"/>
</dbReference>
<dbReference type="InterPro" id="IPR003593">
    <property type="entry name" value="AAA+_ATPase"/>
</dbReference>
<evidence type="ECO:0000259" key="5">
    <source>
        <dbReference type="PROSITE" id="PS50893"/>
    </source>
</evidence>
<keyword evidence="8" id="KW-1185">Reference proteome</keyword>
<dbReference type="CDD" id="cd03255">
    <property type="entry name" value="ABC_MJ0796_LolCDE_FtsE"/>
    <property type="match status" value="1"/>
</dbReference>
<evidence type="ECO:0000313" key="7">
    <source>
        <dbReference type="EMBL" id="TWX66441.1"/>
    </source>
</evidence>
<dbReference type="GO" id="GO:1902495">
    <property type="term" value="C:transmembrane transporter complex"/>
    <property type="evidence" value="ECO:0007669"/>
    <property type="project" value="UniProtKB-ARBA"/>
</dbReference>
<dbReference type="EMBL" id="VOLR01000006">
    <property type="protein sequence ID" value="TWX61209.1"/>
    <property type="molecule type" value="Genomic_DNA"/>
</dbReference>
<dbReference type="AlphaFoldDB" id="A0A5C6QCE2"/>
<dbReference type="OrthoDB" id="9801477at2"/>
<reference evidence="7 9" key="1">
    <citation type="submission" date="2019-07" db="EMBL/GenBank/DDBJ databases">
        <title>Genomes of sea-ice associated Colwellia species.</title>
        <authorList>
            <person name="Bowman J.P."/>
        </authorList>
    </citation>
    <scope>NUCLEOTIDE SEQUENCE [LARGE SCALE GENOMIC DNA]</scope>
    <source>
        <strain evidence="6 8">ACAM 607</strain>
        <strain evidence="7 9">IC036</strain>
    </source>
</reference>
<comment type="caution">
    <text evidence="7">The sequence shown here is derived from an EMBL/GenBank/DDBJ whole genome shotgun (WGS) entry which is preliminary data.</text>
</comment>
<sequence>MIKIDNISRIYGEGETQVIALNNVSLTIENNEFVAIMGTSGSGKSTLMSILGCLDTPTSGEYLLSGESIKNIDDESLSQIRNRKIGFIFQTFHLLPRLTALDNVILPLRYSNADPQDAKKRGMEMLDKVGLSSRWHHKPFEMSGGQRQRVAIARALVNRPEVIFADEPTGNLDSKTSYEIMDLLCELHNQGQTIVMVTHEEDIAAYADRMIRMKDGNIIEDRMIRMKDGNIIEDRLCIKN</sequence>
<evidence type="ECO:0000256" key="2">
    <source>
        <dbReference type="ARBA" id="ARBA00022741"/>
    </source>
</evidence>
<dbReference type="InterPro" id="IPR027417">
    <property type="entry name" value="P-loop_NTPase"/>
</dbReference>
<dbReference type="EMBL" id="VOLQ01000018">
    <property type="protein sequence ID" value="TWX66441.1"/>
    <property type="molecule type" value="Genomic_DNA"/>
</dbReference>
<evidence type="ECO:0000313" key="9">
    <source>
        <dbReference type="Proteomes" id="UP000321917"/>
    </source>
</evidence>
<feature type="domain" description="ABC transporter" evidence="5">
    <location>
        <begin position="2"/>
        <end position="240"/>
    </location>
</feature>
<comment type="similarity">
    <text evidence="4">Belongs to the ABC transporter superfamily. Macrolide exporter (TC 3.A.1.122) family.</text>
</comment>
<evidence type="ECO:0000256" key="3">
    <source>
        <dbReference type="ARBA" id="ARBA00022840"/>
    </source>
</evidence>
<dbReference type="PROSITE" id="PS00211">
    <property type="entry name" value="ABC_TRANSPORTER_1"/>
    <property type="match status" value="1"/>
</dbReference>
<dbReference type="Proteomes" id="UP000321525">
    <property type="component" value="Unassembled WGS sequence"/>
</dbReference>
<evidence type="ECO:0000313" key="8">
    <source>
        <dbReference type="Proteomes" id="UP000321525"/>
    </source>
</evidence>
<organism evidence="7 9">
    <name type="scientific">Colwellia hornerae</name>
    <dbReference type="NCBI Taxonomy" id="89402"/>
    <lineage>
        <taxon>Bacteria</taxon>
        <taxon>Pseudomonadati</taxon>
        <taxon>Pseudomonadota</taxon>
        <taxon>Gammaproteobacteria</taxon>
        <taxon>Alteromonadales</taxon>
        <taxon>Colwelliaceae</taxon>
        <taxon>Colwellia</taxon>
    </lineage>
</organism>
<protein>
    <submittedName>
        <fullName evidence="7">ABC transporter ATP-binding protein</fullName>
    </submittedName>
</protein>
<dbReference type="Gene3D" id="3.40.50.300">
    <property type="entry name" value="P-loop containing nucleotide triphosphate hydrolases"/>
    <property type="match status" value="1"/>
</dbReference>
<accession>A0A5C6QCE2</accession>
<dbReference type="PANTHER" id="PTHR42798">
    <property type="entry name" value="LIPOPROTEIN-RELEASING SYSTEM ATP-BINDING PROTEIN LOLD"/>
    <property type="match status" value="1"/>
</dbReference>
<dbReference type="Proteomes" id="UP000321917">
    <property type="component" value="Unassembled WGS sequence"/>
</dbReference>
<dbReference type="PANTHER" id="PTHR42798:SF7">
    <property type="entry name" value="ALPHA-D-RIBOSE 1-METHYLPHOSPHONATE 5-TRIPHOSPHATE SYNTHASE SUBUNIT PHNL"/>
    <property type="match status" value="1"/>
</dbReference>
<evidence type="ECO:0000256" key="1">
    <source>
        <dbReference type="ARBA" id="ARBA00022448"/>
    </source>
</evidence>
<evidence type="ECO:0000313" key="6">
    <source>
        <dbReference type="EMBL" id="TWX61209.1"/>
    </source>
</evidence>
<keyword evidence="1" id="KW-0813">Transport</keyword>
<dbReference type="GO" id="GO:0005524">
    <property type="term" value="F:ATP binding"/>
    <property type="evidence" value="ECO:0007669"/>
    <property type="project" value="UniProtKB-KW"/>
</dbReference>
<name>A0A5C6QCE2_9GAMM</name>